<dbReference type="AlphaFoldDB" id="B1V1G1"/>
<gene>
    <name evidence="1" type="ORF">CJD_1859</name>
</gene>
<organism evidence="1 2">
    <name type="scientific">Clostridium perfringens D str. JGS1721</name>
    <dbReference type="NCBI Taxonomy" id="488537"/>
    <lineage>
        <taxon>Bacteria</taxon>
        <taxon>Bacillati</taxon>
        <taxon>Bacillota</taxon>
        <taxon>Clostridia</taxon>
        <taxon>Eubacteriales</taxon>
        <taxon>Clostridiaceae</taxon>
        <taxon>Clostridium</taxon>
    </lineage>
</organism>
<protein>
    <submittedName>
        <fullName evidence="1">Uncharacterized protein</fullName>
    </submittedName>
</protein>
<comment type="caution">
    <text evidence="1">The sequence shown here is derived from an EMBL/GenBank/DDBJ whole genome shotgun (WGS) entry which is preliminary data.</text>
</comment>
<dbReference type="Proteomes" id="UP000003188">
    <property type="component" value="Unassembled WGS sequence"/>
</dbReference>
<evidence type="ECO:0000313" key="2">
    <source>
        <dbReference type="Proteomes" id="UP000003188"/>
    </source>
</evidence>
<name>B1V1G1_CLOPF</name>
<accession>B1V1G1</accession>
<reference evidence="1 2" key="1">
    <citation type="submission" date="2008-03" db="EMBL/GenBank/DDBJ databases">
        <authorList>
            <person name="Paulsen I."/>
            <person name="Sebastian Y."/>
        </authorList>
    </citation>
    <scope>NUCLEOTIDE SEQUENCE [LARGE SCALE GENOMIC DNA]</scope>
    <source>
        <strain evidence="2">D str. JGS1721</strain>
    </source>
</reference>
<proteinExistence type="predicted"/>
<evidence type="ECO:0000313" key="1">
    <source>
        <dbReference type="EMBL" id="EDT72311.1"/>
    </source>
</evidence>
<sequence length="150" mass="18044">MEELGEKVMVLKLSELEKFYAEYNYVNGDFNLLDEIDVILSSLIDEKTKIYSYFRTGILLLFYEKWRKASKVDFYSEIARINELRGAFDATNVMCRQTTNLFGTFKEGFKPTEFKAGKYKLKFHNRPDYYFIMYSIHREIISKNYKYFKK</sequence>
<dbReference type="EMBL" id="ABOO01000010">
    <property type="protein sequence ID" value="EDT72311.1"/>
    <property type="molecule type" value="Genomic_DNA"/>
</dbReference>